<evidence type="ECO:0000313" key="14">
    <source>
        <dbReference type="Proteomes" id="UP000663829"/>
    </source>
</evidence>
<evidence type="ECO:0000256" key="6">
    <source>
        <dbReference type="ARBA" id="ARBA00023180"/>
    </source>
</evidence>
<keyword evidence="5 9" id="KW-0472">Membrane</keyword>
<dbReference type="PANTHER" id="PTHR23294:SF0">
    <property type="entry name" value="UNC93-LIKE PROTEIN MFSD11"/>
    <property type="match status" value="1"/>
</dbReference>
<keyword evidence="14" id="KW-1185">Reference proteome</keyword>
<feature type="transmembrane region" description="Helical" evidence="9">
    <location>
        <begin position="20"/>
        <end position="47"/>
    </location>
</feature>
<dbReference type="AlphaFoldDB" id="A0A814EXG8"/>
<evidence type="ECO:0000313" key="13">
    <source>
        <dbReference type="EMBL" id="CAF3746108.1"/>
    </source>
</evidence>
<dbReference type="InterPro" id="IPR036259">
    <property type="entry name" value="MFS_trans_sf"/>
</dbReference>
<comment type="subcellular location">
    <subcellularLocation>
        <location evidence="1">Membrane</location>
        <topology evidence="1">Multi-pass membrane protein</topology>
    </subcellularLocation>
</comment>
<dbReference type="EMBL" id="CAJOBC010002688">
    <property type="protein sequence ID" value="CAF3746108.1"/>
    <property type="molecule type" value="Genomic_DNA"/>
</dbReference>
<keyword evidence="6" id="KW-0325">Glycoprotein</keyword>
<comment type="caution">
    <text evidence="11">The sequence shown here is derived from an EMBL/GenBank/DDBJ whole genome shotgun (WGS) entry which is preliminary data.</text>
</comment>
<evidence type="ECO:0000256" key="3">
    <source>
        <dbReference type="ARBA" id="ARBA00022692"/>
    </source>
</evidence>
<evidence type="ECO:0000256" key="2">
    <source>
        <dbReference type="ARBA" id="ARBA00009172"/>
    </source>
</evidence>
<name>A0A814EXG8_9BILA</name>
<evidence type="ECO:0000256" key="7">
    <source>
        <dbReference type="ARBA" id="ARBA00040302"/>
    </source>
</evidence>
<keyword evidence="3 9" id="KW-0812">Transmembrane</keyword>
<dbReference type="SUPFAM" id="SSF103473">
    <property type="entry name" value="MFS general substrate transporter"/>
    <property type="match status" value="1"/>
</dbReference>
<gene>
    <name evidence="11" type="ORF">GPM918_LOCUS12347</name>
    <name evidence="10" type="ORF">OVA965_LOCUS3956</name>
    <name evidence="13" type="ORF">SRO942_LOCUS12348</name>
    <name evidence="12" type="ORF">TMI583_LOCUS3954</name>
</gene>
<protein>
    <recommendedName>
        <fullName evidence="7">UNC93-like protein MFSD11</fullName>
    </recommendedName>
    <alternativeName>
        <fullName evidence="8">Major facilitator superfamily domain-containing protein 11</fullName>
    </alternativeName>
</protein>
<dbReference type="EMBL" id="CAJNOK010001000">
    <property type="protein sequence ID" value="CAF0787485.1"/>
    <property type="molecule type" value="Genomic_DNA"/>
</dbReference>
<organism evidence="11 14">
    <name type="scientific">Didymodactylos carnosus</name>
    <dbReference type="NCBI Taxonomy" id="1234261"/>
    <lineage>
        <taxon>Eukaryota</taxon>
        <taxon>Metazoa</taxon>
        <taxon>Spiralia</taxon>
        <taxon>Gnathifera</taxon>
        <taxon>Rotifera</taxon>
        <taxon>Eurotatoria</taxon>
        <taxon>Bdelloidea</taxon>
        <taxon>Philodinida</taxon>
        <taxon>Philodinidae</taxon>
        <taxon>Didymodactylos</taxon>
    </lineage>
</organism>
<keyword evidence="4 9" id="KW-1133">Transmembrane helix</keyword>
<dbReference type="Proteomes" id="UP000663829">
    <property type="component" value="Unassembled WGS sequence"/>
</dbReference>
<evidence type="ECO:0000256" key="8">
    <source>
        <dbReference type="ARBA" id="ARBA00041910"/>
    </source>
</evidence>
<evidence type="ECO:0000256" key="1">
    <source>
        <dbReference type="ARBA" id="ARBA00004141"/>
    </source>
</evidence>
<evidence type="ECO:0000313" key="10">
    <source>
        <dbReference type="EMBL" id="CAF0787485.1"/>
    </source>
</evidence>
<feature type="transmembrane region" description="Helical" evidence="9">
    <location>
        <begin position="59"/>
        <end position="78"/>
    </location>
</feature>
<dbReference type="Proteomes" id="UP000682733">
    <property type="component" value="Unassembled WGS sequence"/>
</dbReference>
<dbReference type="GO" id="GO:0016020">
    <property type="term" value="C:membrane"/>
    <property type="evidence" value="ECO:0007669"/>
    <property type="project" value="UniProtKB-SubCell"/>
</dbReference>
<dbReference type="PANTHER" id="PTHR23294">
    <property type="entry name" value="ET TRANSLATION PRODUCT-RELATED"/>
    <property type="match status" value="1"/>
</dbReference>
<dbReference type="Proteomes" id="UP000677228">
    <property type="component" value="Unassembled WGS sequence"/>
</dbReference>
<evidence type="ECO:0000256" key="5">
    <source>
        <dbReference type="ARBA" id="ARBA00023136"/>
    </source>
</evidence>
<dbReference type="InterPro" id="IPR010291">
    <property type="entry name" value="Ion_channel_UNC-93"/>
</dbReference>
<dbReference type="Gene3D" id="1.20.1250.20">
    <property type="entry name" value="MFS general substrate transporter like domains"/>
    <property type="match status" value="1"/>
</dbReference>
<evidence type="ECO:0000256" key="4">
    <source>
        <dbReference type="ARBA" id="ARBA00022989"/>
    </source>
</evidence>
<dbReference type="InterPro" id="IPR051617">
    <property type="entry name" value="UNC-93-like_regulator"/>
</dbReference>
<feature type="transmembrane region" description="Helical" evidence="9">
    <location>
        <begin position="90"/>
        <end position="113"/>
    </location>
</feature>
<sequence length="171" mass="19478">MFIGATTYFLYVLSFIKPMIWSFYLVSILVGIGAAIIWTAQGAFLAVNSDELSISRNSGVFWALFQVSLLAGNLYVYVSVRSDIITRKTRYLLFTVFSVVSGVGLALFLFIIWRSFIEKRRQKNLTLLTGEKKKNFRDILQELIIALRLLRTRNMLLLLLPFAYSGEDSIG</sequence>
<accession>A0A814EXG8</accession>
<dbReference type="EMBL" id="CAJOBA010001000">
    <property type="protein sequence ID" value="CAF3569854.1"/>
    <property type="molecule type" value="Genomic_DNA"/>
</dbReference>
<evidence type="ECO:0000313" key="12">
    <source>
        <dbReference type="EMBL" id="CAF3569854.1"/>
    </source>
</evidence>
<dbReference type="OrthoDB" id="196103at2759"/>
<dbReference type="Pfam" id="PF05978">
    <property type="entry name" value="UNC-93"/>
    <property type="match status" value="1"/>
</dbReference>
<proteinExistence type="inferred from homology"/>
<reference evidence="11" key="1">
    <citation type="submission" date="2021-02" db="EMBL/GenBank/DDBJ databases">
        <authorList>
            <person name="Nowell W R."/>
        </authorList>
    </citation>
    <scope>NUCLEOTIDE SEQUENCE</scope>
</reference>
<evidence type="ECO:0000256" key="9">
    <source>
        <dbReference type="SAM" id="Phobius"/>
    </source>
</evidence>
<evidence type="ECO:0000313" key="11">
    <source>
        <dbReference type="EMBL" id="CAF0973195.1"/>
    </source>
</evidence>
<dbReference type="EMBL" id="CAJNOQ010002688">
    <property type="protein sequence ID" value="CAF0973195.1"/>
    <property type="molecule type" value="Genomic_DNA"/>
</dbReference>
<dbReference type="Proteomes" id="UP000681722">
    <property type="component" value="Unassembled WGS sequence"/>
</dbReference>
<comment type="similarity">
    <text evidence="2">Belongs to the unc-93 family.</text>
</comment>